<reference evidence="2" key="3">
    <citation type="submission" date="2023-05" db="EMBL/GenBank/DDBJ databases">
        <authorList>
            <person name="Smith C.H."/>
        </authorList>
    </citation>
    <scope>NUCLEOTIDE SEQUENCE</scope>
    <source>
        <strain evidence="2">CHS0354</strain>
        <tissue evidence="2">Mantle</tissue>
    </source>
</reference>
<keyword evidence="3" id="KW-1185">Reference proteome</keyword>
<dbReference type="EMBL" id="JAEAOA010001521">
    <property type="protein sequence ID" value="KAK3593625.1"/>
    <property type="molecule type" value="Genomic_DNA"/>
</dbReference>
<reference evidence="2" key="2">
    <citation type="journal article" date="2021" name="Genome Biol. Evol.">
        <title>Developing a high-quality reference genome for a parasitic bivalve with doubly uniparental inheritance (Bivalvia: Unionida).</title>
        <authorList>
            <person name="Smith C.H."/>
        </authorList>
    </citation>
    <scope>NUCLEOTIDE SEQUENCE</scope>
    <source>
        <strain evidence="2">CHS0354</strain>
        <tissue evidence="2">Mantle</tissue>
    </source>
</reference>
<comment type="caution">
    <text evidence="2">The sequence shown here is derived from an EMBL/GenBank/DDBJ whole genome shotgun (WGS) entry which is preliminary data.</text>
</comment>
<dbReference type="AlphaFoldDB" id="A0AAE0VYH2"/>
<accession>A0AAE0VYH2</accession>
<gene>
    <name evidence="2" type="ORF">CHS0354_025518</name>
</gene>
<feature type="region of interest" description="Disordered" evidence="1">
    <location>
        <begin position="40"/>
        <end position="67"/>
    </location>
</feature>
<reference evidence="2" key="1">
    <citation type="journal article" date="2021" name="Genome Biol. Evol.">
        <title>A High-Quality Reference Genome for a Parasitic Bivalve with Doubly Uniparental Inheritance (Bivalvia: Unionida).</title>
        <authorList>
            <person name="Smith C.H."/>
        </authorList>
    </citation>
    <scope>NUCLEOTIDE SEQUENCE</scope>
    <source>
        <strain evidence="2">CHS0354</strain>
    </source>
</reference>
<evidence type="ECO:0000313" key="2">
    <source>
        <dbReference type="EMBL" id="KAK3593625.1"/>
    </source>
</evidence>
<protein>
    <submittedName>
        <fullName evidence="2">Uncharacterized protein</fullName>
    </submittedName>
</protein>
<name>A0AAE0VYH2_9BIVA</name>
<evidence type="ECO:0000313" key="3">
    <source>
        <dbReference type="Proteomes" id="UP001195483"/>
    </source>
</evidence>
<evidence type="ECO:0000256" key="1">
    <source>
        <dbReference type="SAM" id="MobiDB-lite"/>
    </source>
</evidence>
<sequence>MVCDYCDVGAQKEEAIRDRLVIETLDKDVTEKPQLFKVSGAKLGPTNQNEPRHWRKPNHAGQTTSQQTRYKCKRRCCRGEKNPAKGNRCRRSNKLNQYAIGCRSRRVNEASFNGTSAIYFTELQETFFLGSMCDDFYGV</sequence>
<organism evidence="2 3">
    <name type="scientific">Potamilus streckersoni</name>
    <dbReference type="NCBI Taxonomy" id="2493646"/>
    <lineage>
        <taxon>Eukaryota</taxon>
        <taxon>Metazoa</taxon>
        <taxon>Spiralia</taxon>
        <taxon>Lophotrochozoa</taxon>
        <taxon>Mollusca</taxon>
        <taxon>Bivalvia</taxon>
        <taxon>Autobranchia</taxon>
        <taxon>Heteroconchia</taxon>
        <taxon>Palaeoheterodonta</taxon>
        <taxon>Unionida</taxon>
        <taxon>Unionoidea</taxon>
        <taxon>Unionidae</taxon>
        <taxon>Ambleminae</taxon>
        <taxon>Lampsilini</taxon>
        <taxon>Potamilus</taxon>
    </lineage>
</organism>
<proteinExistence type="predicted"/>
<dbReference type="Proteomes" id="UP001195483">
    <property type="component" value="Unassembled WGS sequence"/>
</dbReference>